<name>A0ABU8V6M7_9NEIS</name>
<dbReference type="RefSeq" id="WP_307909527.1">
    <property type="nucleotide sequence ID" value="NZ_JAVFJF020000064.1"/>
</dbReference>
<dbReference type="CDD" id="cd00796">
    <property type="entry name" value="INT_Rci_Hp1_C"/>
    <property type="match status" value="1"/>
</dbReference>
<keyword evidence="2" id="KW-0238">DNA-binding</keyword>
<dbReference type="InterPro" id="IPR010998">
    <property type="entry name" value="Integrase_recombinase_N"/>
</dbReference>
<keyword evidence="6" id="KW-1185">Reference proteome</keyword>
<dbReference type="SUPFAM" id="SSF56349">
    <property type="entry name" value="DNA breaking-rejoining enzymes"/>
    <property type="match status" value="1"/>
</dbReference>
<proteinExistence type="predicted"/>
<gene>
    <name evidence="5" type="ORF">QCL97_019055</name>
</gene>
<dbReference type="InterPro" id="IPR050090">
    <property type="entry name" value="Tyrosine_recombinase_XerCD"/>
</dbReference>
<reference evidence="5 6" key="1">
    <citation type="submission" date="2023-12" db="EMBL/GenBank/DDBJ databases">
        <title>Evaluation and characterization of a potential secondary metabolite violacein from indigenous Chromobacterium amazonense SAM215.</title>
        <authorList>
            <person name="Tarafdar M.R."/>
            <person name="Abedin S.M."/>
            <person name="Atiqua A."/>
            <person name="Saha A."/>
            <person name="Khan S.N."/>
        </authorList>
    </citation>
    <scope>NUCLEOTIDE SEQUENCE [LARGE SCALE GENOMIC DNA]</scope>
    <source>
        <strain evidence="5 6">SAM215</strain>
    </source>
</reference>
<feature type="domain" description="Tyr recombinase" evidence="4">
    <location>
        <begin position="168"/>
        <end position="349"/>
    </location>
</feature>
<accession>A0ABU8V6M7</accession>
<dbReference type="InterPro" id="IPR002104">
    <property type="entry name" value="Integrase_catalytic"/>
</dbReference>
<dbReference type="Gene3D" id="1.10.443.10">
    <property type="entry name" value="Intergrase catalytic core"/>
    <property type="match status" value="1"/>
</dbReference>
<evidence type="ECO:0000313" key="6">
    <source>
        <dbReference type="Proteomes" id="UP001224516"/>
    </source>
</evidence>
<dbReference type="PROSITE" id="PS51898">
    <property type="entry name" value="TYR_RECOMBINASE"/>
    <property type="match status" value="1"/>
</dbReference>
<evidence type="ECO:0000256" key="1">
    <source>
        <dbReference type="ARBA" id="ARBA00022908"/>
    </source>
</evidence>
<dbReference type="PANTHER" id="PTHR30349:SF94">
    <property type="entry name" value="INTEGRASE_RECOMBINASE HI_1414-RELATED"/>
    <property type="match status" value="1"/>
</dbReference>
<organism evidence="5 6">
    <name type="scientific">Chromobacterium amazonense</name>
    <dbReference type="NCBI Taxonomy" id="1382803"/>
    <lineage>
        <taxon>Bacteria</taxon>
        <taxon>Pseudomonadati</taxon>
        <taxon>Pseudomonadota</taxon>
        <taxon>Betaproteobacteria</taxon>
        <taxon>Neisseriales</taxon>
        <taxon>Chromobacteriaceae</taxon>
        <taxon>Chromobacterium</taxon>
    </lineage>
</organism>
<dbReference type="Gene3D" id="1.10.150.130">
    <property type="match status" value="1"/>
</dbReference>
<protein>
    <submittedName>
        <fullName evidence="5">Site-specific integrase</fullName>
    </submittedName>
</protein>
<dbReference type="PANTHER" id="PTHR30349">
    <property type="entry name" value="PHAGE INTEGRASE-RELATED"/>
    <property type="match status" value="1"/>
</dbReference>
<dbReference type="Pfam" id="PF00589">
    <property type="entry name" value="Phage_integrase"/>
    <property type="match status" value="1"/>
</dbReference>
<evidence type="ECO:0000256" key="3">
    <source>
        <dbReference type="ARBA" id="ARBA00023172"/>
    </source>
</evidence>
<evidence type="ECO:0000259" key="4">
    <source>
        <dbReference type="PROSITE" id="PS51898"/>
    </source>
</evidence>
<keyword evidence="3" id="KW-0233">DNA recombination</keyword>
<dbReference type="EMBL" id="JAVFJF020000064">
    <property type="protein sequence ID" value="MEJ8676836.1"/>
    <property type="molecule type" value="Genomic_DNA"/>
</dbReference>
<dbReference type="Proteomes" id="UP001224516">
    <property type="component" value="Unassembled WGS sequence"/>
</dbReference>
<comment type="caution">
    <text evidence="5">The sequence shown here is derived from an EMBL/GenBank/DDBJ whole genome shotgun (WGS) entry which is preliminary data.</text>
</comment>
<dbReference type="InterPro" id="IPR011010">
    <property type="entry name" value="DNA_brk_join_enz"/>
</dbReference>
<evidence type="ECO:0000313" key="5">
    <source>
        <dbReference type="EMBL" id="MEJ8676836.1"/>
    </source>
</evidence>
<keyword evidence="1" id="KW-0229">DNA integration</keyword>
<sequence length="361" mass="41356">MLDRYLTGHEKTMAGIRQRNGKWQARVSVAGKEVSRSFLTKTDATRWAREQRIEMERAISMGLAGHVTLADVIDRFAEEVLPLRRAGQKDRYLIRRFRAMPWAELPIIKVQPEHIVQMRDLRLREVSTGSVRRELDLLSSIFTHAIKEWRLCRENPVLSIRKPSPGRARQRRLLQGELERIIAASQAPDFEPIVLLAFETAMRRGELLELMWENIDFRRRIAYLPLTKNGEPRQVPLSKKALSVLKGLSPKIEGKVFTKNATTLSGAFQRAVLRARQVYVEECVKSGRRPDPKYLTDLRFHDIRHAATTRLVEHGLSIIEVSAITGHKTLSMLKRYSHPDPVRLAKRIENIGVASIDSGVV</sequence>
<dbReference type="InterPro" id="IPR013762">
    <property type="entry name" value="Integrase-like_cat_sf"/>
</dbReference>
<evidence type="ECO:0000256" key="2">
    <source>
        <dbReference type="ARBA" id="ARBA00023125"/>
    </source>
</evidence>